<dbReference type="PROSITE" id="PS01124">
    <property type="entry name" value="HTH_ARAC_FAMILY_2"/>
    <property type="match status" value="1"/>
</dbReference>
<dbReference type="SUPFAM" id="SSF46689">
    <property type="entry name" value="Homeodomain-like"/>
    <property type="match status" value="1"/>
</dbReference>
<protein>
    <submittedName>
        <fullName evidence="6">AraC family transcriptional regulator</fullName>
    </submittedName>
</protein>
<dbReference type="InterPro" id="IPR010982">
    <property type="entry name" value="Lambda_DNA-bd_dom_sf"/>
</dbReference>
<dbReference type="GO" id="GO:0043565">
    <property type="term" value="F:sequence-specific DNA binding"/>
    <property type="evidence" value="ECO:0007669"/>
    <property type="project" value="InterPro"/>
</dbReference>
<feature type="transmembrane region" description="Helical" evidence="4">
    <location>
        <begin position="190"/>
        <end position="211"/>
    </location>
</feature>
<keyword evidence="4" id="KW-1133">Transmembrane helix</keyword>
<dbReference type="InterPro" id="IPR009057">
    <property type="entry name" value="Homeodomain-like_sf"/>
</dbReference>
<keyword evidence="1" id="KW-0805">Transcription regulation</keyword>
<dbReference type="SUPFAM" id="SSF47413">
    <property type="entry name" value="lambda repressor-like DNA-binding domains"/>
    <property type="match status" value="1"/>
</dbReference>
<dbReference type="Pfam" id="PF12833">
    <property type="entry name" value="HTH_18"/>
    <property type="match status" value="1"/>
</dbReference>
<keyword evidence="4" id="KW-0472">Membrane</keyword>
<dbReference type="AlphaFoldDB" id="A0A3S0RA77"/>
<name>A0A3S0RA77_9BACT</name>
<evidence type="ECO:0000256" key="1">
    <source>
        <dbReference type="ARBA" id="ARBA00023015"/>
    </source>
</evidence>
<keyword evidence="2" id="KW-0238">DNA-binding</keyword>
<feature type="transmembrane region" description="Helical" evidence="4">
    <location>
        <begin position="96"/>
        <end position="116"/>
    </location>
</feature>
<dbReference type="OrthoDB" id="1157591at2"/>
<feature type="domain" description="HTH araC/xylS-type" evidence="5">
    <location>
        <begin position="286"/>
        <end position="389"/>
    </location>
</feature>
<evidence type="ECO:0000313" key="7">
    <source>
        <dbReference type="Proteomes" id="UP000278983"/>
    </source>
</evidence>
<proteinExistence type="predicted"/>
<dbReference type="Proteomes" id="UP000278983">
    <property type="component" value="Unassembled WGS sequence"/>
</dbReference>
<dbReference type="InterPro" id="IPR018060">
    <property type="entry name" value="HTH_AraC"/>
</dbReference>
<reference evidence="6 7" key="1">
    <citation type="submission" date="2018-12" db="EMBL/GenBank/DDBJ databases">
        <title>Genome sequencing of Prevotella sp. KCOM 3155 (= JS262).</title>
        <authorList>
            <person name="Kook J.-K."/>
            <person name="Park S.-N."/>
            <person name="Lim Y.K."/>
        </authorList>
    </citation>
    <scope>NUCLEOTIDE SEQUENCE [LARGE SCALE GENOMIC DNA]</scope>
    <source>
        <strain evidence="6 7">KCOM 3155</strain>
    </source>
</reference>
<dbReference type="Gene3D" id="1.10.10.60">
    <property type="entry name" value="Homeodomain-like"/>
    <property type="match status" value="2"/>
</dbReference>
<evidence type="ECO:0000259" key="5">
    <source>
        <dbReference type="PROSITE" id="PS01124"/>
    </source>
</evidence>
<keyword evidence="3" id="KW-0804">Transcription</keyword>
<dbReference type="GO" id="GO:0003700">
    <property type="term" value="F:DNA-binding transcription factor activity"/>
    <property type="evidence" value="ECO:0007669"/>
    <property type="project" value="InterPro"/>
</dbReference>
<gene>
    <name evidence="6" type="ORF">EHV08_04670</name>
</gene>
<feature type="transmembrane region" description="Helical" evidence="4">
    <location>
        <begin position="223"/>
        <end position="245"/>
    </location>
</feature>
<keyword evidence="4" id="KW-0812">Transmembrane</keyword>
<sequence length="402" mass="47340">MINIFFSVLPLSVSLGWFVAFAARYRKADSAQRLLVLFFFLCVLLYIAHAIYFNHKYSLFAHVEAVYSFCTLSGYPLYYLYISNLTDEKPCTLRRFWVLLPSLIVALVAMVLYLLMDEETRCCFVVHEFYTHESHGHDLSWVVNAQIYRVYVMKLLYVVQIIPVCYFGYKKLKRFDDSIRNFYADTENKTLWPVRVLLITLLVYACVSVTANFLGREFFIKEWWMICIPSVLFSILLFSVGFVGYKQRFTAADFYRELREADEIERKRKQNNKVKLAEDTKELLKVQIFELMENQEIFKQHDLSLSDFVSHLGVNRSYISNYINNELNLSFSDFINMYRLSHAQILIKDFGDTLTLSEIWEQSGFSSESSFYRVFKRMVGITPLAWKKQCKKTVSANDTEHV</sequence>
<dbReference type="EMBL" id="RYYU01000001">
    <property type="protein sequence ID" value="RUL59124.1"/>
    <property type="molecule type" value="Genomic_DNA"/>
</dbReference>
<evidence type="ECO:0000256" key="3">
    <source>
        <dbReference type="ARBA" id="ARBA00023163"/>
    </source>
</evidence>
<evidence type="ECO:0000313" key="6">
    <source>
        <dbReference type="EMBL" id="RUL59124.1"/>
    </source>
</evidence>
<feature type="transmembrane region" description="Helical" evidence="4">
    <location>
        <begin position="65"/>
        <end position="84"/>
    </location>
</feature>
<accession>A0A3S0RA77</accession>
<organism evidence="6 7">
    <name type="scientific">Prevotella koreensis</name>
    <dbReference type="NCBI Taxonomy" id="2490854"/>
    <lineage>
        <taxon>Bacteria</taxon>
        <taxon>Pseudomonadati</taxon>
        <taxon>Bacteroidota</taxon>
        <taxon>Bacteroidia</taxon>
        <taxon>Bacteroidales</taxon>
        <taxon>Prevotellaceae</taxon>
        <taxon>Prevotella</taxon>
    </lineage>
</organism>
<dbReference type="CDD" id="cd00093">
    <property type="entry name" value="HTH_XRE"/>
    <property type="match status" value="1"/>
</dbReference>
<keyword evidence="7" id="KW-1185">Reference proteome</keyword>
<feature type="transmembrane region" description="Helical" evidence="4">
    <location>
        <begin position="35"/>
        <end position="53"/>
    </location>
</feature>
<dbReference type="SMART" id="SM00342">
    <property type="entry name" value="HTH_ARAC"/>
    <property type="match status" value="1"/>
</dbReference>
<evidence type="ECO:0000256" key="2">
    <source>
        <dbReference type="ARBA" id="ARBA00023125"/>
    </source>
</evidence>
<feature type="transmembrane region" description="Helical" evidence="4">
    <location>
        <begin position="6"/>
        <end position="23"/>
    </location>
</feature>
<dbReference type="RefSeq" id="WP_126678294.1">
    <property type="nucleotide sequence ID" value="NZ_RYYU01000001.1"/>
</dbReference>
<comment type="caution">
    <text evidence="6">The sequence shown here is derived from an EMBL/GenBank/DDBJ whole genome shotgun (WGS) entry which is preliminary data.</text>
</comment>
<dbReference type="PANTHER" id="PTHR43280">
    <property type="entry name" value="ARAC-FAMILY TRANSCRIPTIONAL REGULATOR"/>
    <property type="match status" value="1"/>
</dbReference>
<evidence type="ECO:0000256" key="4">
    <source>
        <dbReference type="SAM" id="Phobius"/>
    </source>
</evidence>
<dbReference type="InterPro" id="IPR001387">
    <property type="entry name" value="Cro/C1-type_HTH"/>
</dbReference>
<feature type="transmembrane region" description="Helical" evidence="4">
    <location>
        <begin position="148"/>
        <end position="169"/>
    </location>
</feature>
<dbReference type="PANTHER" id="PTHR43280:SF29">
    <property type="entry name" value="ARAC-FAMILY TRANSCRIPTIONAL REGULATOR"/>
    <property type="match status" value="1"/>
</dbReference>